<dbReference type="Pfam" id="PF13393">
    <property type="entry name" value="tRNA-synt_His"/>
    <property type="match status" value="1"/>
</dbReference>
<dbReference type="PIRSF" id="PIRSF001549">
    <property type="entry name" value="His-tRNA_synth"/>
    <property type="match status" value="1"/>
</dbReference>
<evidence type="ECO:0000256" key="8">
    <source>
        <dbReference type="HAMAP-Rule" id="MF_00127"/>
    </source>
</evidence>
<dbReference type="InterPro" id="IPR004516">
    <property type="entry name" value="HisRS/HisZ"/>
</dbReference>
<proteinExistence type="inferred from homology"/>
<feature type="binding site" evidence="9">
    <location>
        <begin position="80"/>
        <end position="82"/>
    </location>
    <ligand>
        <name>L-histidine</name>
        <dbReference type="ChEBI" id="CHEBI:57595"/>
    </ligand>
</feature>
<comment type="catalytic activity">
    <reaction evidence="7 8">
        <text>tRNA(His) + L-histidine + ATP = L-histidyl-tRNA(His) + AMP + diphosphate + H(+)</text>
        <dbReference type="Rhea" id="RHEA:17313"/>
        <dbReference type="Rhea" id="RHEA-COMP:9665"/>
        <dbReference type="Rhea" id="RHEA-COMP:9689"/>
        <dbReference type="ChEBI" id="CHEBI:15378"/>
        <dbReference type="ChEBI" id="CHEBI:30616"/>
        <dbReference type="ChEBI" id="CHEBI:33019"/>
        <dbReference type="ChEBI" id="CHEBI:57595"/>
        <dbReference type="ChEBI" id="CHEBI:78442"/>
        <dbReference type="ChEBI" id="CHEBI:78527"/>
        <dbReference type="ChEBI" id="CHEBI:456215"/>
        <dbReference type="EC" id="6.1.1.21"/>
    </reaction>
</comment>
<organism evidence="11 12">
    <name type="scientific">Candidatus Caccopulliclostridium gallistercoris</name>
    <dbReference type="NCBI Taxonomy" id="2840719"/>
    <lineage>
        <taxon>Bacteria</taxon>
        <taxon>Bacillati</taxon>
        <taxon>Bacillota</taxon>
        <taxon>Clostridia</taxon>
        <taxon>Candidatus Caccopulliclostridium</taxon>
    </lineage>
</organism>
<evidence type="ECO:0000313" key="12">
    <source>
        <dbReference type="Proteomes" id="UP000886861"/>
    </source>
</evidence>
<evidence type="ECO:0000259" key="10">
    <source>
        <dbReference type="PROSITE" id="PS50862"/>
    </source>
</evidence>
<keyword evidence="2 8" id="KW-0963">Cytoplasm</keyword>
<dbReference type="GO" id="GO:0005737">
    <property type="term" value="C:cytoplasm"/>
    <property type="evidence" value="ECO:0007669"/>
    <property type="project" value="UniProtKB-SubCell"/>
</dbReference>
<evidence type="ECO:0000256" key="9">
    <source>
        <dbReference type="PIRSR" id="PIRSR001549-1"/>
    </source>
</evidence>
<dbReference type="InterPro" id="IPR036621">
    <property type="entry name" value="Anticodon-bd_dom_sf"/>
</dbReference>
<dbReference type="InterPro" id="IPR041715">
    <property type="entry name" value="HisRS-like_core"/>
</dbReference>
<keyword evidence="8 11" id="KW-0436">Ligase</keyword>
<evidence type="ECO:0000313" key="11">
    <source>
        <dbReference type="EMBL" id="HIV01835.1"/>
    </source>
</evidence>
<dbReference type="Gene3D" id="3.30.930.10">
    <property type="entry name" value="Bira Bifunctional Protein, Domain 2"/>
    <property type="match status" value="1"/>
</dbReference>
<dbReference type="HAMAP" id="MF_00127">
    <property type="entry name" value="His_tRNA_synth"/>
    <property type="match status" value="1"/>
</dbReference>
<evidence type="ECO:0000256" key="1">
    <source>
        <dbReference type="ARBA" id="ARBA00008226"/>
    </source>
</evidence>
<feature type="binding site" evidence="9">
    <location>
        <position position="110"/>
    </location>
    <ligand>
        <name>L-histidine</name>
        <dbReference type="ChEBI" id="CHEBI:57595"/>
    </ligand>
</feature>
<comment type="similarity">
    <text evidence="1 8">Belongs to the class-II aminoacyl-tRNA synthetase family.</text>
</comment>
<dbReference type="Pfam" id="PF03129">
    <property type="entry name" value="HGTP_anticodon"/>
    <property type="match status" value="1"/>
</dbReference>
<accession>A0A9D1NFD6</accession>
<protein>
    <recommendedName>
        <fullName evidence="8">Histidine--tRNA ligase</fullName>
        <ecNumber evidence="8">6.1.1.21</ecNumber>
    </recommendedName>
    <alternativeName>
        <fullName evidence="8">Histidyl-tRNA synthetase</fullName>
        <shortName evidence="8">HisRS</shortName>
    </alternativeName>
</protein>
<sequence>MQTVKPRTMSGFLELLPKEQKVFNSMKEKVESVLRLNGLACLDTPILELSEILLAKAGGETEKQIFRVIKGDTDMTMRFDLTVPLAKYVSLYKNELTFPFRRYQIGKVFRGERPQKGRLREFYQCDADIIGDGELPIEADAEVISILSNIYTALNVDAEILVSNRKVLLGLFEEEGLTGKQNEILALLDKCEKMGKDACFKEVKELAGESAEKIFKIFEMKSLEELKNSGVQNETYKEGVSELEKVLSLLGVMNVKNAKLNLSIIRGLDYYTGTVFEGRLKEFPAISIGGGGRYENLASYFSSSKMPGVGFGMGLTRLFVLLKELGKLEIGGENYSKLAIIPIGDTESFSFNMAAKLRAENVPCEVLYSRSFKARMNAANKMGVPYIIVVGEDEVASGIFGVKNMQTGETVKVKLEEIKGVL</sequence>
<reference evidence="11" key="1">
    <citation type="submission" date="2020-10" db="EMBL/GenBank/DDBJ databases">
        <authorList>
            <person name="Gilroy R."/>
        </authorList>
    </citation>
    <scope>NUCLEOTIDE SEQUENCE</scope>
    <source>
        <strain evidence="11">CHK186-9395</strain>
    </source>
</reference>
<evidence type="ECO:0000256" key="6">
    <source>
        <dbReference type="ARBA" id="ARBA00023146"/>
    </source>
</evidence>
<evidence type="ECO:0000256" key="4">
    <source>
        <dbReference type="ARBA" id="ARBA00022840"/>
    </source>
</evidence>
<keyword evidence="6 8" id="KW-0030">Aminoacyl-tRNA synthetase</keyword>
<dbReference type="InterPro" id="IPR045864">
    <property type="entry name" value="aa-tRNA-synth_II/BPL/LPL"/>
</dbReference>
<dbReference type="NCBIfam" id="TIGR00442">
    <property type="entry name" value="hisS"/>
    <property type="match status" value="1"/>
</dbReference>
<evidence type="ECO:0000256" key="5">
    <source>
        <dbReference type="ARBA" id="ARBA00022917"/>
    </source>
</evidence>
<dbReference type="GO" id="GO:0016740">
    <property type="term" value="F:transferase activity"/>
    <property type="evidence" value="ECO:0007669"/>
    <property type="project" value="UniProtKB-ARBA"/>
</dbReference>
<dbReference type="Gene3D" id="3.40.50.800">
    <property type="entry name" value="Anticodon-binding domain"/>
    <property type="match status" value="1"/>
</dbReference>
<dbReference type="AlphaFoldDB" id="A0A9D1NFD6"/>
<reference evidence="11" key="2">
    <citation type="journal article" date="2021" name="PeerJ">
        <title>Extensive microbial diversity within the chicken gut microbiome revealed by metagenomics and culture.</title>
        <authorList>
            <person name="Gilroy R."/>
            <person name="Ravi A."/>
            <person name="Getino M."/>
            <person name="Pursley I."/>
            <person name="Horton D.L."/>
            <person name="Alikhan N.F."/>
            <person name="Baker D."/>
            <person name="Gharbi K."/>
            <person name="Hall N."/>
            <person name="Watson M."/>
            <person name="Adriaenssens E.M."/>
            <person name="Foster-Nyarko E."/>
            <person name="Jarju S."/>
            <person name="Secka A."/>
            <person name="Antonio M."/>
            <person name="Oren A."/>
            <person name="Chaudhuri R.R."/>
            <person name="La Ragione R."/>
            <person name="Hildebrand F."/>
            <person name="Pallen M.J."/>
        </authorList>
    </citation>
    <scope>NUCLEOTIDE SEQUENCE</scope>
    <source>
        <strain evidence="11">CHK186-9395</strain>
    </source>
</reference>
<feature type="binding site" evidence="9">
    <location>
        <position position="266"/>
    </location>
    <ligand>
        <name>L-histidine</name>
        <dbReference type="ChEBI" id="CHEBI:57595"/>
    </ligand>
</feature>
<keyword evidence="3 8" id="KW-0547">Nucleotide-binding</keyword>
<dbReference type="EMBL" id="DVOJ01000015">
    <property type="protein sequence ID" value="HIV01835.1"/>
    <property type="molecule type" value="Genomic_DNA"/>
</dbReference>
<dbReference type="InterPro" id="IPR004154">
    <property type="entry name" value="Anticodon-bd"/>
</dbReference>
<dbReference type="EC" id="6.1.1.21" evidence="8"/>
<name>A0A9D1NFD6_9FIRM</name>
<dbReference type="InterPro" id="IPR006195">
    <property type="entry name" value="aa-tRNA-synth_II"/>
</dbReference>
<evidence type="ECO:0000256" key="7">
    <source>
        <dbReference type="ARBA" id="ARBA00047639"/>
    </source>
</evidence>
<evidence type="ECO:0000256" key="3">
    <source>
        <dbReference type="ARBA" id="ARBA00022741"/>
    </source>
</evidence>
<feature type="binding site" evidence="9">
    <location>
        <begin position="270"/>
        <end position="271"/>
    </location>
    <ligand>
        <name>L-histidine</name>
        <dbReference type="ChEBI" id="CHEBI:57595"/>
    </ligand>
</feature>
<feature type="domain" description="Aminoacyl-transfer RNA synthetases class-II family profile" evidence="10">
    <location>
        <begin position="1"/>
        <end position="342"/>
    </location>
</feature>
<dbReference type="CDD" id="cd00773">
    <property type="entry name" value="HisRS-like_core"/>
    <property type="match status" value="1"/>
</dbReference>
<gene>
    <name evidence="8 11" type="primary">hisS</name>
    <name evidence="11" type="ORF">IAA62_04720</name>
</gene>
<keyword evidence="5 8" id="KW-0648">Protein biosynthesis</keyword>
<dbReference type="PANTHER" id="PTHR11476">
    <property type="entry name" value="HISTIDYL-TRNA SYNTHETASE"/>
    <property type="match status" value="1"/>
</dbReference>
<comment type="subunit">
    <text evidence="8">Homodimer.</text>
</comment>
<dbReference type="GO" id="GO:0140096">
    <property type="term" value="F:catalytic activity, acting on a protein"/>
    <property type="evidence" value="ECO:0007669"/>
    <property type="project" value="UniProtKB-ARBA"/>
</dbReference>
<dbReference type="PROSITE" id="PS50862">
    <property type="entry name" value="AA_TRNA_LIGASE_II"/>
    <property type="match status" value="1"/>
</dbReference>
<comment type="subcellular location">
    <subcellularLocation>
        <location evidence="8">Cytoplasm</location>
    </subcellularLocation>
</comment>
<dbReference type="InterPro" id="IPR015807">
    <property type="entry name" value="His-tRNA-ligase"/>
</dbReference>
<feature type="binding site" evidence="9">
    <location>
        <position position="124"/>
    </location>
    <ligand>
        <name>L-histidine</name>
        <dbReference type="ChEBI" id="CHEBI:57595"/>
    </ligand>
</feature>
<dbReference type="GO" id="GO:0004821">
    <property type="term" value="F:histidine-tRNA ligase activity"/>
    <property type="evidence" value="ECO:0007669"/>
    <property type="project" value="UniProtKB-UniRule"/>
</dbReference>
<feature type="binding site" evidence="9">
    <location>
        <position position="128"/>
    </location>
    <ligand>
        <name>L-histidine</name>
        <dbReference type="ChEBI" id="CHEBI:57595"/>
    </ligand>
</feature>
<dbReference type="GO" id="GO:0005524">
    <property type="term" value="F:ATP binding"/>
    <property type="evidence" value="ECO:0007669"/>
    <property type="project" value="UniProtKB-UniRule"/>
</dbReference>
<keyword evidence="4 8" id="KW-0067">ATP-binding</keyword>
<dbReference type="SUPFAM" id="SSF52954">
    <property type="entry name" value="Class II aaRS ABD-related"/>
    <property type="match status" value="1"/>
</dbReference>
<dbReference type="GO" id="GO:0006427">
    <property type="term" value="P:histidyl-tRNA aminoacylation"/>
    <property type="evidence" value="ECO:0007669"/>
    <property type="project" value="UniProtKB-UniRule"/>
</dbReference>
<evidence type="ECO:0000256" key="2">
    <source>
        <dbReference type="ARBA" id="ARBA00022490"/>
    </source>
</evidence>
<dbReference type="PANTHER" id="PTHR11476:SF7">
    <property type="entry name" value="HISTIDINE--TRNA LIGASE"/>
    <property type="match status" value="1"/>
</dbReference>
<comment type="caution">
    <text evidence="11">The sequence shown here is derived from an EMBL/GenBank/DDBJ whole genome shotgun (WGS) entry which is preliminary data.</text>
</comment>
<dbReference type="Proteomes" id="UP000886861">
    <property type="component" value="Unassembled WGS sequence"/>
</dbReference>
<dbReference type="SUPFAM" id="SSF55681">
    <property type="entry name" value="Class II aaRS and biotin synthetases"/>
    <property type="match status" value="1"/>
</dbReference>